<reference evidence="2" key="2">
    <citation type="journal article" date="2018" name="DNA Res.">
        <title>Comparative genome and transcriptome analyses reveal adaptations to opportunistic infections in woody plant degrading pathogens of Botryosphaeriaceae.</title>
        <authorList>
            <person name="Yan J.Y."/>
            <person name="Zhao W.S."/>
            <person name="Chen Z."/>
            <person name="Xing Q.K."/>
            <person name="Zhang W."/>
            <person name="Chethana K.W.T."/>
            <person name="Xue M.F."/>
            <person name="Xu J.P."/>
            <person name="Phillips A.J.L."/>
            <person name="Wang Y."/>
            <person name="Liu J.H."/>
            <person name="Liu M."/>
            <person name="Zhou Y."/>
            <person name="Jayawardena R.S."/>
            <person name="Manawasinghe I.S."/>
            <person name="Huang J.B."/>
            <person name="Qiao G.H."/>
            <person name="Fu C.Y."/>
            <person name="Guo F.F."/>
            <person name="Dissanayake A.J."/>
            <person name="Peng Y.L."/>
            <person name="Hyde K.D."/>
            <person name="Li X.H."/>
        </authorList>
    </citation>
    <scope>NUCLEOTIDE SEQUENCE</scope>
    <source>
        <strain evidence="2">CSS-01s</strain>
    </source>
</reference>
<reference evidence="1 3" key="3">
    <citation type="journal article" date="2019" name="Sci. Rep.">
        <title>A multi-omics analysis of the grapevine pathogen Lasiodiplodia theobromae reveals that temperature affects the expression of virulence- and pathogenicity-related genes.</title>
        <authorList>
            <person name="Felix C."/>
            <person name="Meneses R."/>
            <person name="Goncalves M.F.M."/>
            <person name="Tilleman L."/>
            <person name="Duarte A.S."/>
            <person name="Jorrin-Novo J.V."/>
            <person name="Van de Peer Y."/>
            <person name="Deforce D."/>
            <person name="Van Nieuwerburgh F."/>
            <person name="Esteves A.C."/>
            <person name="Alves A."/>
        </authorList>
    </citation>
    <scope>NUCLEOTIDE SEQUENCE [LARGE SCALE GENOMIC DNA]</scope>
    <source>
        <strain evidence="1 3">LA-SOL3</strain>
    </source>
</reference>
<dbReference type="EMBL" id="MDYX01000024">
    <property type="protein sequence ID" value="KAF9629160.1"/>
    <property type="molecule type" value="Genomic_DNA"/>
</dbReference>
<dbReference type="Proteomes" id="UP000627934">
    <property type="component" value="Unassembled WGS sequence"/>
</dbReference>
<reference evidence="2" key="1">
    <citation type="submission" date="2016-08" db="EMBL/GenBank/DDBJ databases">
        <authorList>
            <person name="Yan J."/>
        </authorList>
    </citation>
    <scope>NUCLEOTIDE SEQUENCE</scope>
    <source>
        <strain evidence="2">CSS-01s</strain>
    </source>
</reference>
<evidence type="ECO:0000313" key="3">
    <source>
        <dbReference type="Proteomes" id="UP000325902"/>
    </source>
</evidence>
<dbReference type="OrthoDB" id="440424at2759"/>
<organism evidence="1 3">
    <name type="scientific">Lasiodiplodia theobromae</name>
    <dbReference type="NCBI Taxonomy" id="45133"/>
    <lineage>
        <taxon>Eukaryota</taxon>
        <taxon>Fungi</taxon>
        <taxon>Dikarya</taxon>
        <taxon>Ascomycota</taxon>
        <taxon>Pezizomycotina</taxon>
        <taxon>Dothideomycetes</taxon>
        <taxon>Dothideomycetes incertae sedis</taxon>
        <taxon>Botryosphaeriales</taxon>
        <taxon>Botryosphaeriaceae</taxon>
        <taxon>Lasiodiplodia</taxon>
    </lineage>
</organism>
<evidence type="ECO:0000313" key="2">
    <source>
        <dbReference type="EMBL" id="KAF9629160.1"/>
    </source>
</evidence>
<dbReference type="Proteomes" id="UP000325902">
    <property type="component" value="Unassembled WGS sequence"/>
</dbReference>
<dbReference type="EMBL" id="VCHE01000024">
    <property type="protein sequence ID" value="KAB2576427.1"/>
    <property type="molecule type" value="Genomic_DNA"/>
</dbReference>
<gene>
    <name evidence="2" type="ORF">BFW01_g10363</name>
    <name evidence="1" type="ORF">DBV05_g5021</name>
</gene>
<accession>A0A5N5DFJ9</accession>
<sequence length="126" mass="13537">MSDEDIAEQFVTALLGAEKRGKELDQKLDDVVGATGWNWEERLGKVILAKLERAIAIGAQMSSAMKDAVEKCVAAAEEFAREHPVYTTIIAIGVLAVLSPWVLEAVGFGELGPIEGTHISSDQGKE</sequence>
<dbReference type="AlphaFoldDB" id="A0A5N5DFJ9"/>
<proteinExistence type="predicted"/>
<protein>
    <submittedName>
        <fullName evidence="1">Uncharacterized protein</fullName>
    </submittedName>
</protein>
<name>A0A5N5DFJ9_9PEZI</name>
<comment type="caution">
    <text evidence="1">The sequence shown here is derived from an EMBL/GenBank/DDBJ whole genome shotgun (WGS) entry which is preliminary data.</text>
</comment>
<evidence type="ECO:0000313" key="1">
    <source>
        <dbReference type="EMBL" id="KAB2576427.1"/>
    </source>
</evidence>
<keyword evidence="3" id="KW-1185">Reference proteome</keyword>